<dbReference type="InterPro" id="IPR013249">
    <property type="entry name" value="RNA_pol_sigma70_r4_t2"/>
</dbReference>
<dbReference type="InterPro" id="IPR013325">
    <property type="entry name" value="RNA_pol_sigma_r2"/>
</dbReference>
<dbReference type="EMBL" id="JARESE010000047">
    <property type="protein sequence ID" value="MDE8652798.1"/>
    <property type="molecule type" value="Genomic_DNA"/>
</dbReference>
<dbReference type="Gene3D" id="1.10.1740.10">
    <property type="match status" value="1"/>
</dbReference>
<evidence type="ECO:0000256" key="3">
    <source>
        <dbReference type="ARBA" id="ARBA00023082"/>
    </source>
</evidence>
<dbReference type="Pfam" id="PF04542">
    <property type="entry name" value="Sigma70_r2"/>
    <property type="match status" value="1"/>
</dbReference>
<evidence type="ECO:0000313" key="9">
    <source>
        <dbReference type="Proteomes" id="UP001216253"/>
    </source>
</evidence>
<comment type="caution">
    <text evidence="8">The sequence shown here is derived from an EMBL/GenBank/DDBJ whole genome shotgun (WGS) entry which is preliminary data.</text>
</comment>
<keyword evidence="4" id="KW-0804">Transcription</keyword>
<dbReference type="SUPFAM" id="SSF88659">
    <property type="entry name" value="Sigma3 and sigma4 domains of RNA polymerase sigma factors"/>
    <property type="match status" value="1"/>
</dbReference>
<evidence type="ECO:0000313" key="8">
    <source>
        <dbReference type="EMBL" id="MDE8652798.1"/>
    </source>
</evidence>
<dbReference type="Gene3D" id="1.10.10.10">
    <property type="entry name" value="Winged helix-like DNA-binding domain superfamily/Winged helix DNA-binding domain"/>
    <property type="match status" value="1"/>
</dbReference>
<organism evidence="8 9">
    <name type="scientific">Novosphingobium album</name>
    <name type="common">ex Liu et al. 2023</name>
    <dbReference type="NCBI Taxonomy" id="3031130"/>
    <lineage>
        <taxon>Bacteria</taxon>
        <taxon>Pseudomonadati</taxon>
        <taxon>Pseudomonadota</taxon>
        <taxon>Alphaproteobacteria</taxon>
        <taxon>Sphingomonadales</taxon>
        <taxon>Sphingomonadaceae</taxon>
        <taxon>Novosphingobium</taxon>
    </lineage>
</organism>
<keyword evidence="9" id="KW-1185">Reference proteome</keyword>
<evidence type="ECO:0000256" key="4">
    <source>
        <dbReference type="ARBA" id="ARBA00023163"/>
    </source>
</evidence>
<dbReference type="Proteomes" id="UP001216253">
    <property type="component" value="Unassembled WGS sequence"/>
</dbReference>
<evidence type="ECO:0000259" key="7">
    <source>
        <dbReference type="Pfam" id="PF08281"/>
    </source>
</evidence>
<gene>
    <name evidence="8" type="ORF">PYV00_13910</name>
</gene>
<dbReference type="InterPro" id="IPR013324">
    <property type="entry name" value="RNA_pol_sigma_r3/r4-like"/>
</dbReference>
<keyword evidence="2" id="KW-0805">Transcription regulation</keyword>
<dbReference type="Pfam" id="PF08281">
    <property type="entry name" value="Sigma70_r4_2"/>
    <property type="match status" value="1"/>
</dbReference>
<dbReference type="SUPFAM" id="SSF88946">
    <property type="entry name" value="Sigma2 domain of RNA polymerase sigma factors"/>
    <property type="match status" value="1"/>
</dbReference>
<dbReference type="NCBIfam" id="TIGR02937">
    <property type="entry name" value="sigma70-ECF"/>
    <property type="match status" value="1"/>
</dbReference>
<keyword evidence="3" id="KW-0731">Sigma factor</keyword>
<name>A0ABT5WTD2_9SPHN</name>
<dbReference type="PANTHER" id="PTHR43133:SF51">
    <property type="entry name" value="RNA POLYMERASE SIGMA FACTOR"/>
    <property type="match status" value="1"/>
</dbReference>
<evidence type="ECO:0000256" key="2">
    <source>
        <dbReference type="ARBA" id="ARBA00023015"/>
    </source>
</evidence>
<dbReference type="RefSeq" id="WP_275228887.1">
    <property type="nucleotide sequence ID" value="NZ_JARESE010000047.1"/>
</dbReference>
<reference evidence="8 9" key="1">
    <citation type="submission" date="2023-03" db="EMBL/GenBank/DDBJ databases">
        <title>NovoSphingobium album sp. nov. isolated from polycyclic aromatic hydrocarbons- and heavy-metal polluted soil.</title>
        <authorList>
            <person name="Liu Z."/>
            <person name="Wang K."/>
        </authorList>
    </citation>
    <scope>NUCLEOTIDE SEQUENCE [LARGE SCALE GENOMIC DNA]</scope>
    <source>
        <strain evidence="8 9">H3SJ31-1</strain>
    </source>
</reference>
<feature type="region of interest" description="Disordered" evidence="5">
    <location>
        <begin position="217"/>
        <end position="238"/>
    </location>
</feature>
<dbReference type="InterPro" id="IPR007627">
    <property type="entry name" value="RNA_pol_sigma70_r2"/>
</dbReference>
<accession>A0ABT5WTD2</accession>
<sequence>MIAAGEPRRQALCDHGPSAAAGHHDAAALQLVMQGNDRRLLRAAWRILGNREDAEDAVQSAYLSAITAIGGFAGRSTLATWLTRIVINAALAQARRRRRRRAWLEEDPTALLEDYSACLMRGSMSGSPERAFACRQLKHFIDDAIDQLPTQFRTVFILRQIEERDVGEVAQTLGINAATVKTRHLRARRRLQRALAPKVGNTLADMFLFADEAREPVGRRSSPAPIHGEWRKARGSTA</sequence>
<dbReference type="InterPro" id="IPR039425">
    <property type="entry name" value="RNA_pol_sigma-70-like"/>
</dbReference>
<proteinExistence type="inferred from homology"/>
<evidence type="ECO:0000256" key="5">
    <source>
        <dbReference type="SAM" id="MobiDB-lite"/>
    </source>
</evidence>
<feature type="domain" description="RNA polymerase sigma-70 region 2" evidence="6">
    <location>
        <begin position="36"/>
        <end position="100"/>
    </location>
</feature>
<evidence type="ECO:0000256" key="1">
    <source>
        <dbReference type="ARBA" id="ARBA00010641"/>
    </source>
</evidence>
<dbReference type="InterPro" id="IPR036388">
    <property type="entry name" value="WH-like_DNA-bd_sf"/>
</dbReference>
<evidence type="ECO:0000259" key="6">
    <source>
        <dbReference type="Pfam" id="PF04542"/>
    </source>
</evidence>
<dbReference type="PANTHER" id="PTHR43133">
    <property type="entry name" value="RNA POLYMERASE ECF-TYPE SIGMA FACTO"/>
    <property type="match status" value="1"/>
</dbReference>
<comment type="similarity">
    <text evidence="1">Belongs to the sigma-70 factor family. ECF subfamily.</text>
</comment>
<protein>
    <submittedName>
        <fullName evidence="8">Sigma-70 family RNA polymerase sigma factor</fullName>
    </submittedName>
</protein>
<feature type="domain" description="RNA polymerase sigma factor 70 region 4 type 2" evidence="7">
    <location>
        <begin position="141"/>
        <end position="191"/>
    </location>
</feature>
<dbReference type="CDD" id="cd06171">
    <property type="entry name" value="Sigma70_r4"/>
    <property type="match status" value="1"/>
</dbReference>
<dbReference type="InterPro" id="IPR014284">
    <property type="entry name" value="RNA_pol_sigma-70_dom"/>
</dbReference>